<dbReference type="GO" id="GO:0031965">
    <property type="term" value="C:nuclear membrane"/>
    <property type="evidence" value="ECO:0007669"/>
    <property type="project" value="UniProtKB-SubCell"/>
</dbReference>
<keyword evidence="13" id="KW-0539">Nucleus</keyword>
<name>A0A8D0ZRN7_PIG</name>
<dbReference type="GO" id="GO:0009986">
    <property type="term" value="C:cell surface"/>
    <property type="evidence" value="ECO:0007669"/>
    <property type="project" value="UniProtKB-SubCell"/>
</dbReference>
<evidence type="ECO:0000256" key="2">
    <source>
        <dbReference type="ARBA" id="ARBA00004241"/>
    </source>
</evidence>
<dbReference type="SUPFAM" id="SSF57535">
    <property type="entry name" value="Complement control module/SCR domain"/>
    <property type="match status" value="1"/>
</dbReference>
<evidence type="ECO:0000256" key="10">
    <source>
        <dbReference type="ARBA" id="ARBA00023157"/>
    </source>
</evidence>
<evidence type="ECO:0000256" key="3">
    <source>
        <dbReference type="ARBA" id="ARBA00022525"/>
    </source>
</evidence>
<evidence type="ECO:0000256" key="17">
    <source>
        <dbReference type="PROSITE-ProRule" id="PRU00302"/>
    </source>
</evidence>
<evidence type="ECO:0000256" key="4">
    <source>
        <dbReference type="ARBA" id="ARBA00022553"/>
    </source>
</evidence>
<keyword evidence="8 19" id="KW-1133">Transmembrane helix</keyword>
<keyword evidence="3" id="KW-0964">Secreted</keyword>
<dbReference type="CDD" id="cd00033">
    <property type="entry name" value="CCP"/>
    <property type="match status" value="1"/>
</dbReference>
<evidence type="ECO:0000256" key="15">
    <source>
        <dbReference type="ARBA" id="ARBA00062744"/>
    </source>
</evidence>
<dbReference type="InterPro" id="IPR042372">
    <property type="entry name" value="IL15RA"/>
</dbReference>
<evidence type="ECO:0000313" key="23">
    <source>
        <dbReference type="Proteomes" id="UP000694720"/>
    </source>
</evidence>
<evidence type="ECO:0000256" key="20">
    <source>
        <dbReference type="SAM" id="SignalP"/>
    </source>
</evidence>
<dbReference type="FunFam" id="2.20.28.230:FF:000001">
    <property type="entry name" value="Interleukin 15 receptor subunit alpha"/>
    <property type="match status" value="1"/>
</dbReference>
<dbReference type="PANTHER" id="PTHR15060:SF0">
    <property type="entry name" value="INTERLEUKIN-15 RECEPTOR SUBUNIT ALPHA"/>
    <property type="match status" value="1"/>
</dbReference>
<dbReference type="Ensembl" id="ENSSSCT00035056272.1">
    <property type="protein sequence ID" value="ENSSSCP00035022641.1"/>
    <property type="gene ID" value="ENSSSCG00035042333.1"/>
</dbReference>
<feature type="region of interest" description="Disordered" evidence="18">
    <location>
        <begin position="117"/>
        <end position="202"/>
    </location>
</feature>
<evidence type="ECO:0000256" key="1">
    <source>
        <dbReference type="ARBA" id="ARBA00004239"/>
    </source>
</evidence>
<evidence type="ECO:0000256" key="12">
    <source>
        <dbReference type="ARBA" id="ARBA00023180"/>
    </source>
</evidence>
<keyword evidence="5 17" id="KW-0768">Sushi</keyword>
<comment type="subcellular location">
    <subcellularLocation>
        <location evidence="2">Cell surface</location>
    </subcellularLocation>
    <subcellularLocation>
        <location evidence="14">Nucleus membrane</location>
        <topology evidence="14">Single-pass type I membrane protein</topology>
    </subcellularLocation>
    <subcellularLocation>
        <location evidence="1">Secreted</location>
        <location evidence="1">Extracellular space</location>
    </subcellularLocation>
</comment>
<dbReference type="GO" id="GO:0005576">
    <property type="term" value="C:extracellular region"/>
    <property type="evidence" value="ECO:0007669"/>
    <property type="project" value="UniProtKB-SubCell"/>
</dbReference>
<accession>A0A8D0ZRN7</accession>
<feature type="transmembrane region" description="Helical" evidence="19">
    <location>
        <begin position="211"/>
        <end position="235"/>
    </location>
</feature>
<dbReference type="PANTHER" id="PTHR15060">
    <property type="entry name" value="INTERLEUKIN-15 RECEPTOR SUBUNIT ALPHA"/>
    <property type="match status" value="1"/>
</dbReference>
<keyword evidence="7 20" id="KW-0732">Signal</keyword>
<feature type="domain" description="Sushi" evidence="21">
    <location>
        <begin position="49"/>
        <end position="113"/>
    </location>
</feature>
<dbReference type="PROSITE" id="PS50923">
    <property type="entry name" value="SUSHI"/>
    <property type="match status" value="1"/>
</dbReference>
<keyword evidence="10" id="KW-1015">Disulfide bond</keyword>
<feature type="chain" id="PRO_5034466662" description="Interleukin-15 receptor subunit alpha" evidence="20">
    <location>
        <begin position="32"/>
        <end position="272"/>
    </location>
</feature>
<evidence type="ECO:0000259" key="21">
    <source>
        <dbReference type="PROSITE" id="PS50923"/>
    </source>
</evidence>
<keyword evidence="12" id="KW-0325">Glycoprotein</keyword>
<evidence type="ECO:0000256" key="13">
    <source>
        <dbReference type="ARBA" id="ARBA00023242"/>
    </source>
</evidence>
<dbReference type="Proteomes" id="UP000694720">
    <property type="component" value="Unplaced"/>
</dbReference>
<evidence type="ECO:0000256" key="16">
    <source>
        <dbReference type="ARBA" id="ARBA00069591"/>
    </source>
</evidence>
<dbReference type="GO" id="GO:0031410">
    <property type="term" value="C:cytoplasmic vesicle"/>
    <property type="evidence" value="ECO:0007669"/>
    <property type="project" value="UniProtKB-ARBA"/>
</dbReference>
<evidence type="ECO:0000256" key="8">
    <source>
        <dbReference type="ARBA" id="ARBA00022989"/>
    </source>
</evidence>
<feature type="compositionally biased region" description="Low complexity" evidence="18">
    <location>
        <begin position="122"/>
        <end position="140"/>
    </location>
</feature>
<evidence type="ECO:0000256" key="5">
    <source>
        <dbReference type="ARBA" id="ARBA00022659"/>
    </source>
</evidence>
<evidence type="ECO:0000313" key="22">
    <source>
        <dbReference type="Ensembl" id="ENSSSCP00035022641.1"/>
    </source>
</evidence>
<comment type="caution">
    <text evidence="17">Lacks conserved residue(s) required for the propagation of feature annotation.</text>
</comment>
<keyword evidence="11" id="KW-0675">Receptor</keyword>
<keyword evidence="9 19" id="KW-0472">Membrane</keyword>
<dbReference type="AlphaFoldDB" id="A0A8D0ZRN7"/>
<keyword evidence="6 19" id="KW-0812">Transmembrane</keyword>
<evidence type="ECO:0000256" key="7">
    <source>
        <dbReference type="ARBA" id="ARBA00022729"/>
    </source>
</evidence>
<dbReference type="InterPro" id="IPR035976">
    <property type="entry name" value="Sushi/SCR/CCP_sf"/>
</dbReference>
<keyword evidence="4" id="KW-0597">Phosphoprotein</keyword>
<evidence type="ECO:0000256" key="18">
    <source>
        <dbReference type="SAM" id="MobiDB-lite"/>
    </source>
</evidence>
<evidence type="ECO:0000256" key="6">
    <source>
        <dbReference type="ARBA" id="ARBA00022692"/>
    </source>
</evidence>
<dbReference type="InterPro" id="IPR000436">
    <property type="entry name" value="Sushi_SCR_CCP_dom"/>
</dbReference>
<dbReference type="GO" id="GO:0005886">
    <property type="term" value="C:plasma membrane"/>
    <property type="evidence" value="ECO:0007669"/>
    <property type="project" value="UniProtKB-ARBA"/>
</dbReference>
<comment type="subunit">
    <text evidence="15">The interleukin-15 receptor IL15R is a heterotrimer of IL15RA, IL2RB and IL2RG. IL15RA also self-associates. Interacts with SYK.</text>
</comment>
<evidence type="ECO:0000256" key="14">
    <source>
        <dbReference type="ARBA" id="ARBA00046292"/>
    </source>
</evidence>
<reference evidence="22" key="1">
    <citation type="submission" date="2025-08" db="UniProtKB">
        <authorList>
            <consortium name="Ensembl"/>
        </authorList>
    </citation>
    <scope>IDENTIFICATION</scope>
</reference>
<dbReference type="Gene3D" id="2.20.28.230">
    <property type="match status" value="1"/>
</dbReference>
<feature type="compositionally biased region" description="Polar residues" evidence="18">
    <location>
        <begin position="179"/>
        <end position="197"/>
    </location>
</feature>
<evidence type="ECO:0000256" key="11">
    <source>
        <dbReference type="ARBA" id="ARBA00023170"/>
    </source>
</evidence>
<feature type="region of interest" description="Disordered" evidence="18">
    <location>
        <begin position="34"/>
        <end position="56"/>
    </location>
</feature>
<evidence type="ECO:0000256" key="19">
    <source>
        <dbReference type="SAM" id="Phobius"/>
    </source>
</evidence>
<proteinExistence type="predicted"/>
<dbReference type="Pfam" id="PF00084">
    <property type="entry name" value="Sushi"/>
    <property type="match status" value="1"/>
</dbReference>
<organism evidence="22 23">
    <name type="scientific">Sus scrofa</name>
    <name type="common">Pig</name>
    <dbReference type="NCBI Taxonomy" id="9823"/>
    <lineage>
        <taxon>Eukaryota</taxon>
        <taxon>Metazoa</taxon>
        <taxon>Chordata</taxon>
        <taxon>Craniata</taxon>
        <taxon>Vertebrata</taxon>
        <taxon>Euteleostomi</taxon>
        <taxon>Mammalia</taxon>
        <taxon>Eutheria</taxon>
        <taxon>Laurasiatheria</taxon>
        <taxon>Artiodactyla</taxon>
        <taxon>Suina</taxon>
        <taxon>Suidae</taxon>
        <taxon>Sus</taxon>
    </lineage>
</organism>
<dbReference type="SMART" id="SM00032">
    <property type="entry name" value="CCP"/>
    <property type="match status" value="1"/>
</dbReference>
<protein>
    <recommendedName>
        <fullName evidence="16">Interleukin-15 receptor subunit alpha</fullName>
    </recommendedName>
</protein>
<feature type="signal peptide" evidence="20">
    <location>
        <begin position="1"/>
        <end position="31"/>
    </location>
</feature>
<dbReference type="GO" id="GO:0042010">
    <property type="term" value="F:interleukin-15 receptor activity"/>
    <property type="evidence" value="ECO:0007669"/>
    <property type="project" value="InterPro"/>
</dbReference>
<evidence type="ECO:0000256" key="9">
    <source>
        <dbReference type="ARBA" id="ARBA00023136"/>
    </source>
</evidence>
<sequence length="272" mass="27893">MAGPLRGCGAGALPVPLPLLLLLLLLPRSPATPGFPPGARQEGGERRGVTCPPPTSVEHADIRVKSYTLNSRERYVCNAGFKRKAGTSSLTECVFNETMNVAHWTTPNLKCIRDPSLTRQRPASTASPASPASPAGVAPEPESPTPSGKEPALTSKSDPTVSAPGPGSRLMPSKPPPTGTTGVVSNVPPQAPSQTTAMAPEHAGARLSPRAVVAVAVSTPCALLLCGACVLLLVVHFRRSRPTSQTPGMAMESMEVVPMTGGSDATGGGTES</sequence>